<keyword evidence="3 7" id="KW-1278">Translocase</keyword>
<dbReference type="NCBIfam" id="NF004739">
    <property type="entry name" value="PRK06075.1"/>
    <property type="match status" value="1"/>
</dbReference>
<evidence type="ECO:0000256" key="5">
    <source>
        <dbReference type="ARBA" id="ARBA00030505"/>
    </source>
</evidence>
<reference evidence="9" key="1">
    <citation type="journal article" date="2021" name="Mol. Ecol. Resour.">
        <title>Apolygus lucorum genome provides insights into omnivorousness and mesophyll feeding.</title>
        <authorList>
            <person name="Liu Y."/>
            <person name="Liu H."/>
            <person name="Wang H."/>
            <person name="Huang T."/>
            <person name="Liu B."/>
            <person name="Yang B."/>
            <person name="Yin L."/>
            <person name="Li B."/>
            <person name="Zhang Y."/>
            <person name="Zhang S."/>
            <person name="Jiang F."/>
            <person name="Zhang X."/>
            <person name="Ren Y."/>
            <person name="Wang B."/>
            <person name="Wang S."/>
            <person name="Lu Y."/>
            <person name="Wu K."/>
            <person name="Fan W."/>
            <person name="Wang G."/>
        </authorList>
    </citation>
    <scope>NUCLEOTIDE SEQUENCE</scope>
    <source>
        <strain evidence="9">12Hb</strain>
    </source>
</reference>
<sequence length="436" mass="49667">MRKASKWYPDAEFMKQFSGVVLYPNEKAPTSAEKPHHWTPEGLVEKERKVKTMTINFGPAHPAAHGVLRLILEMDGEIVVRADPHIGLLHRGTEKLIEYKTYVQALPYFDRLDYTSVLCNEQVYCLAVEKLLNIDVPIRAKYIRTMLGELARLLNHMVALGCHILDVGAITPFFWIFEEREKMYEFNERVSGGRFHSCYFRPGGVSQDLPLGFLADLHDFICKFHHRMDELEDMVTENPIWKDRTIGICVISAEDALNYGCTGVMLRGSGIKWDLRVTQPYDAYDLVDFDVPIGSHGDLYDRYLCRVRECRESCRIIEQCINQMPEGDIKVDDLKISPPPRAEMKKSMEAVIHHFKLFSQGFAVPPGATYTAIEAPKGEFAVYLVSDGGTRPYRCRIRPASFIHLALMDKLCRGHFLADVVACIGTLDVVFGDVDR</sequence>
<dbReference type="InterPro" id="IPR022885">
    <property type="entry name" value="NDH1_su_D/H"/>
</dbReference>
<keyword evidence="10" id="KW-1185">Reference proteome</keyword>
<dbReference type="PANTHER" id="PTHR11993">
    <property type="entry name" value="NADH-UBIQUINONE OXIDOREDUCTASE 49 KDA SUBUNIT"/>
    <property type="match status" value="1"/>
</dbReference>
<evidence type="ECO:0000313" key="10">
    <source>
        <dbReference type="Proteomes" id="UP000466442"/>
    </source>
</evidence>
<dbReference type="InterPro" id="IPR014029">
    <property type="entry name" value="NADH_UbQ_OxRdtase_49kDa_CS"/>
</dbReference>
<dbReference type="OrthoDB" id="1009at2759"/>
<dbReference type="Proteomes" id="UP000466442">
    <property type="component" value="Unassembled WGS sequence"/>
</dbReference>
<dbReference type="HAMAP" id="MF_01358">
    <property type="entry name" value="NDH1_NuoD"/>
    <property type="match status" value="1"/>
</dbReference>
<evidence type="ECO:0000256" key="4">
    <source>
        <dbReference type="ARBA" id="ARBA00023027"/>
    </source>
</evidence>
<feature type="domain" description="NADH-quinone oxidoreductase subunit D" evidence="8">
    <location>
        <begin position="166"/>
        <end position="436"/>
    </location>
</feature>
<evidence type="ECO:0000256" key="1">
    <source>
        <dbReference type="ARBA" id="ARBA00005769"/>
    </source>
</evidence>
<dbReference type="GO" id="GO:0006120">
    <property type="term" value="P:mitochondrial electron transport, NADH to ubiquinone"/>
    <property type="evidence" value="ECO:0007669"/>
    <property type="project" value="TreeGrafter"/>
</dbReference>
<keyword evidence="2 7" id="KW-0813">Transport</keyword>
<protein>
    <recommendedName>
        <fullName evidence="5">Complex I-49kD</fullName>
    </recommendedName>
    <alternativeName>
        <fullName evidence="6">NADH-ubiquinone oxidoreductase 49 kDa subunit</fullName>
    </alternativeName>
</protein>
<dbReference type="NCBIfam" id="TIGR01962">
    <property type="entry name" value="NuoD"/>
    <property type="match status" value="1"/>
</dbReference>
<dbReference type="PANTHER" id="PTHR11993:SF10">
    <property type="entry name" value="NADH DEHYDROGENASE [UBIQUINONE] IRON-SULFUR PROTEIN 2, MITOCHONDRIAL"/>
    <property type="match status" value="1"/>
</dbReference>
<organism evidence="9 10">
    <name type="scientific">Apolygus lucorum</name>
    <name type="common">Small green plant bug</name>
    <name type="synonym">Lygocoris lucorum</name>
    <dbReference type="NCBI Taxonomy" id="248454"/>
    <lineage>
        <taxon>Eukaryota</taxon>
        <taxon>Metazoa</taxon>
        <taxon>Ecdysozoa</taxon>
        <taxon>Arthropoda</taxon>
        <taxon>Hexapoda</taxon>
        <taxon>Insecta</taxon>
        <taxon>Pterygota</taxon>
        <taxon>Neoptera</taxon>
        <taxon>Paraneoptera</taxon>
        <taxon>Hemiptera</taxon>
        <taxon>Heteroptera</taxon>
        <taxon>Panheteroptera</taxon>
        <taxon>Cimicomorpha</taxon>
        <taxon>Miridae</taxon>
        <taxon>Mirini</taxon>
        <taxon>Apolygus</taxon>
    </lineage>
</organism>
<accession>A0A8S9Y165</accession>
<keyword evidence="4 7" id="KW-0520">NAD</keyword>
<dbReference type="FunFam" id="1.10.645.10:FF:000005">
    <property type="entry name" value="NADH-quinone oxidoreductase subunit D"/>
    <property type="match status" value="1"/>
</dbReference>
<dbReference type="SUPFAM" id="SSF56762">
    <property type="entry name" value="HydB/Nqo4-like"/>
    <property type="match status" value="1"/>
</dbReference>
<evidence type="ECO:0000256" key="3">
    <source>
        <dbReference type="ARBA" id="ARBA00022967"/>
    </source>
</evidence>
<gene>
    <name evidence="9" type="ORF">GE061_009041</name>
</gene>
<dbReference type="GO" id="GO:0005739">
    <property type="term" value="C:mitochondrion"/>
    <property type="evidence" value="ECO:0007669"/>
    <property type="project" value="GOC"/>
</dbReference>
<dbReference type="GO" id="GO:0016651">
    <property type="term" value="F:oxidoreductase activity, acting on NAD(P)H"/>
    <property type="evidence" value="ECO:0007669"/>
    <property type="project" value="InterPro"/>
</dbReference>
<comment type="caution">
    <text evidence="9">The sequence shown here is derived from an EMBL/GenBank/DDBJ whole genome shotgun (WGS) entry which is preliminary data.</text>
</comment>
<dbReference type="GO" id="GO:0051287">
    <property type="term" value="F:NAD binding"/>
    <property type="evidence" value="ECO:0007669"/>
    <property type="project" value="InterPro"/>
</dbReference>
<evidence type="ECO:0000256" key="2">
    <source>
        <dbReference type="ARBA" id="ARBA00022448"/>
    </source>
</evidence>
<evidence type="ECO:0000256" key="7">
    <source>
        <dbReference type="RuleBase" id="RU003685"/>
    </source>
</evidence>
<proteinExistence type="inferred from homology"/>
<evidence type="ECO:0000259" key="8">
    <source>
        <dbReference type="Pfam" id="PF00346"/>
    </source>
</evidence>
<evidence type="ECO:0000256" key="6">
    <source>
        <dbReference type="ARBA" id="ARBA00031562"/>
    </source>
</evidence>
<dbReference type="PROSITE" id="PS00535">
    <property type="entry name" value="COMPLEX1_49K"/>
    <property type="match status" value="1"/>
</dbReference>
<dbReference type="AlphaFoldDB" id="A0A8S9Y165"/>
<dbReference type="Gene3D" id="1.10.645.10">
    <property type="entry name" value="Cytochrome-c3 Hydrogenase, chain B"/>
    <property type="match status" value="1"/>
</dbReference>
<dbReference type="GO" id="GO:0048038">
    <property type="term" value="F:quinone binding"/>
    <property type="evidence" value="ECO:0007669"/>
    <property type="project" value="InterPro"/>
</dbReference>
<evidence type="ECO:0000313" key="9">
    <source>
        <dbReference type="EMBL" id="KAF6214301.1"/>
    </source>
</evidence>
<dbReference type="Pfam" id="PF00346">
    <property type="entry name" value="Complex1_49kDa"/>
    <property type="match status" value="1"/>
</dbReference>
<dbReference type="InterPro" id="IPR001135">
    <property type="entry name" value="NADH_Q_OxRdtase_suD"/>
</dbReference>
<comment type="similarity">
    <text evidence="1 7">Belongs to the complex I 49 kDa subunit family.</text>
</comment>
<dbReference type="InterPro" id="IPR029014">
    <property type="entry name" value="NiFe-Hase_large"/>
</dbReference>
<dbReference type="EMBL" id="WIXP02000002">
    <property type="protein sequence ID" value="KAF6214301.1"/>
    <property type="molecule type" value="Genomic_DNA"/>
</dbReference>
<name>A0A8S9Y165_APOLU</name>